<dbReference type="RefSeq" id="XP_045368540.2">
    <property type="nucleotide sequence ID" value="XM_045512584.2"/>
</dbReference>
<dbReference type="CDD" id="cd20123">
    <property type="entry name" value="MBT_MBTD1_rpt2"/>
    <property type="match status" value="1"/>
</dbReference>
<name>A0A9W3FXH3_CAMBA</name>
<dbReference type="GO" id="GO:0006325">
    <property type="term" value="P:chromatin organization"/>
    <property type="evidence" value="ECO:0007669"/>
    <property type="project" value="UniProtKB-KW"/>
</dbReference>
<reference evidence="12" key="1">
    <citation type="submission" date="2025-08" db="UniProtKB">
        <authorList>
            <consortium name="RefSeq"/>
        </authorList>
    </citation>
    <scope>IDENTIFICATION</scope>
    <source>
        <tissue evidence="12">Blood</tissue>
    </source>
</reference>
<evidence type="ECO:0000256" key="6">
    <source>
        <dbReference type="ARBA" id="ARBA00022853"/>
    </source>
</evidence>
<dbReference type="CDD" id="cd20120">
    <property type="entry name" value="MBT_MBTD1_rpt1"/>
    <property type="match status" value="1"/>
</dbReference>
<dbReference type="PROSITE" id="PS51024">
    <property type="entry name" value="ZF_FCS"/>
    <property type="match status" value="1"/>
</dbReference>
<dbReference type="Gene3D" id="2.30.30.140">
    <property type="match status" value="4"/>
</dbReference>
<dbReference type="CDD" id="cd20126">
    <property type="entry name" value="MBT_MBTD1_rpt3"/>
    <property type="match status" value="1"/>
</dbReference>
<evidence type="ECO:0000256" key="9">
    <source>
        <dbReference type="ARBA" id="ARBA00023242"/>
    </source>
</evidence>
<keyword evidence="11" id="KW-1185">Reference proteome</keyword>
<keyword evidence="8" id="KW-0804">Transcription</keyword>
<evidence type="ECO:0000256" key="2">
    <source>
        <dbReference type="ARBA" id="ARBA00022723"/>
    </source>
</evidence>
<dbReference type="InterPro" id="IPR012313">
    <property type="entry name" value="Znf_FCS"/>
</dbReference>
<evidence type="ECO:0000256" key="1">
    <source>
        <dbReference type="ARBA" id="ARBA00004123"/>
    </source>
</evidence>
<keyword evidence="9" id="KW-0539">Nucleus</keyword>
<sequence>MENTKDLSEHSSRSKRKRRDSFGMFDGYDSCSEDTSSSSSSEESEEEVAPLPSNLPIIKNNGQVYTYPDGKSGMATCEMCGMVGVRDAFYSKTKRFCSVSCSRSYSSNSKKASILARLQVTGKPPTKKAKVLQKQPLVAKLAAYAQYQATLQNQAKTKAAAVSMEGFSWGNYINSNSFIAAPVTCFKHAPMGTCWGDISENVRVEVPNTDCSLPTKVFWIAGIVKLAGYNALLRYEGFENDSGLDFWCNICSSDIHPVGWCAASGKPLVPPRTIQHKYTNWKAFLVKRLTGAKTLPPDFSQKVSESMQYPFKPCMRVEVVDKRHLCRTRVAVVESVIGGRLRLVYEESEDRTDDFWCHMHSPLIHHIGWSRSIGHRFKRSDITKKQDGHFDTPPHLFAKVKEVDQSGEWFKEGMKLEAIDPLNLSTICVATIRKVLADGFLMIGIDGSEAADGSDWFCYHATSPSIFPVGFCEINMIELTPPRGYTKLPFKWFDYLRETGSIAAPVKLFNKDVPNHGFRVGMKLEAVDLMEPRLICVATVTRIIHRLLRIHFDGWEEEYDQWVDCESPDLYPVGWCQLTGYQLQPPASQSSRESQSGSSKQKKKAKSQQYKGHKKMTTLQLKEELIDGEDYNFLQGASDQESNGSANFYIKQEP</sequence>
<organism evidence="11 12">
    <name type="scientific">Camelus bactrianus</name>
    <name type="common">Bactrian camel</name>
    <dbReference type="NCBI Taxonomy" id="9837"/>
    <lineage>
        <taxon>Eukaryota</taxon>
        <taxon>Metazoa</taxon>
        <taxon>Chordata</taxon>
        <taxon>Craniata</taxon>
        <taxon>Vertebrata</taxon>
        <taxon>Euteleostomi</taxon>
        <taxon>Mammalia</taxon>
        <taxon>Eutheria</taxon>
        <taxon>Laurasiatheria</taxon>
        <taxon>Artiodactyla</taxon>
        <taxon>Tylopoda</taxon>
        <taxon>Camelidae</taxon>
        <taxon>Camelus</taxon>
    </lineage>
</organism>
<dbReference type="InterPro" id="IPR050548">
    <property type="entry name" value="PcG_chromatin_remod_factors"/>
</dbReference>
<comment type="subcellular location">
    <subcellularLocation>
        <location evidence="1">Nucleus</location>
    </subcellularLocation>
</comment>
<keyword evidence="5" id="KW-0862">Zinc</keyword>
<dbReference type="PROSITE" id="PS51079">
    <property type="entry name" value="MBT"/>
    <property type="match status" value="4"/>
</dbReference>
<proteinExistence type="predicted"/>
<dbReference type="Proteomes" id="UP001732780">
    <property type="component" value="Chromosome 16"/>
</dbReference>
<keyword evidence="3" id="KW-0677">Repeat</keyword>
<dbReference type="SMART" id="SM00561">
    <property type="entry name" value="MBT"/>
    <property type="match status" value="4"/>
</dbReference>
<protein>
    <submittedName>
        <fullName evidence="12">MBT domain-containing protein 1 isoform X1</fullName>
    </submittedName>
</protein>
<evidence type="ECO:0000313" key="12">
    <source>
        <dbReference type="RefSeq" id="XP_045368540.2"/>
    </source>
</evidence>
<evidence type="ECO:0000256" key="7">
    <source>
        <dbReference type="ARBA" id="ARBA00023015"/>
    </source>
</evidence>
<dbReference type="PANTHER" id="PTHR12247:SF79">
    <property type="entry name" value="MBT DOMAIN-CONTAINING PROTEIN 1"/>
    <property type="match status" value="1"/>
</dbReference>
<evidence type="ECO:0000256" key="5">
    <source>
        <dbReference type="ARBA" id="ARBA00022833"/>
    </source>
</evidence>
<dbReference type="InterPro" id="IPR004092">
    <property type="entry name" value="Mbt"/>
</dbReference>
<dbReference type="FunFam" id="3.30.60.160:FF:000001">
    <property type="entry name" value="MBT domain-containing protein 1 isoform X1"/>
    <property type="match status" value="1"/>
</dbReference>
<dbReference type="PANTHER" id="PTHR12247">
    <property type="entry name" value="POLYCOMB GROUP PROTEIN"/>
    <property type="match status" value="1"/>
</dbReference>
<dbReference type="Pfam" id="PF02820">
    <property type="entry name" value="MBT"/>
    <property type="match status" value="4"/>
</dbReference>
<dbReference type="FunFam" id="2.30.30.140:FF:000032">
    <property type="entry name" value="MBT domain-containing protein 1 isoform X1"/>
    <property type="match status" value="1"/>
</dbReference>
<dbReference type="GO" id="GO:0003682">
    <property type="term" value="F:chromatin binding"/>
    <property type="evidence" value="ECO:0007669"/>
    <property type="project" value="TreeGrafter"/>
</dbReference>
<dbReference type="AlphaFoldDB" id="A0A9W3FXH3"/>
<dbReference type="InterPro" id="IPR038603">
    <property type="entry name" value="Znf_FCS_sf"/>
</dbReference>
<dbReference type="FunFam" id="2.30.30.140:FF:000010">
    <property type="entry name" value="MBT domain-containing protein 1 isoform X1"/>
    <property type="match status" value="1"/>
</dbReference>
<dbReference type="CTD" id="54799"/>
<evidence type="ECO:0000256" key="3">
    <source>
        <dbReference type="ARBA" id="ARBA00022737"/>
    </source>
</evidence>
<evidence type="ECO:0000256" key="8">
    <source>
        <dbReference type="ARBA" id="ARBA00023163"/>
    </source>
</evidence>
<gene>
    <name evidence="12" type="primary">MBTD1</name>
</gene>
<keyword evidence="4 10" id="KW-0863">Zinc-finger</keyword>
<keyword evidence="2" id="KW-0479">Metal-binding</keyword>
<dbReference type="CDD" id="cd20129">
    <property type="entry name" value="MBT_MBTD1_rpt4"/>
    <property type="match status" value="1"/>
</dbReference>
<dbReference type="GO" id="GO:0042393">
    <property type="term" value="F:histone binding"/>
    <property type="evidence" value="ECO:0007669"/>
    <property type="project" value="TreeGrafter"/>
</dbReference>
<dbReference type="GO" id="GO:0008270">
    <property type="term" value="F:zinc ion binding"/>
    <property type="evidence" value="ECO:0007669"/>
    <property type="project" value="UniProtKB-KW"/>
</dbReference>
<dbReference type="FunFam" id="2.30.30.140:FF:000015">
    <property type="entry name" value="MBT domain-containing protein 1 isoform X1"/>
    <property type="match status" value="1"/>
</dbReference>
<evidence type="ECO:0000256" key="4">
    <source>
        <dbReference type="ARBA" id="ARBA00022771"/>
    </source>
</evidence>
<dbReference type="Gene3D" id="3.30.60.160">
    <property type="match status" value="1"/>
</dbReference>
<keyword evidence="7" id="KW-0805">Transcription regulation</keyword>
<dbReference type="FunFam" id="2.30.30.140:FF:000019">
    <property type="entry name" value="MBT domain-containing protein 1 isoform X1"/>
    <property type="match status" value="1"/>
</dbReference>
<dbReference type="SUPFAM" id="SSF63748">
    <property type="entry name" value="Tudor/PWWP/MBT"/>
    <property type="match status" value="4"/>
</dbReference>
<accession>A0A9W3FXH3</accession>
<evidence type="ECO:0000256" key="10">
    <source>
        <dbReference type="PROSITE-ProRule" id="PRU00367"/>
    </source>
</evidence>
<evidence type="ECO:0000313" key="11">
    <source>
        <dbReference type="Proteomes" id="UP001732780"/>
    </source>
</evidence>
<dbReference type="GO" id="GO:0045892">
    <property type="term" value="P:negative regulation of DNA-templated transcription"/>
    <property type="evidence" value="ECO:0007669"/>
    <property type="project" value="TreeGrafter"/>
</dbReference>
<dbReference type="GO" id="GO:0005634">
    <property type="term" value="C:nucleus"/>
    <property type="evidence" value="ECO:0007669"/>
    <property type="project" value="UniProtKB-SubCell"/>
</dbReference>
<dbReference type="Pfam" id="PF21319">
    <property type="entry name" value="zf-FCS_1"/>
    <property type="match status" value="1"/>
</dbReference>
<keyword evidence="6" id="KW-0156">Chromatin regulator</keyword>